<comment type="caution">
    <text evidence="1">The sequence shown here is derived from an EMBL/GenBank/DDBJ whole genome shotgun (WGS) entry which is preliminary data.</text>
</comment>
<reference evidence="1" key="1">
    <citation type="submission" date="2023-04" db="EMBL/GenBank/DDBJ databases">
        <title>Draft Genome sequencing of Naganishia species isolated from polar environments using Oxford Nanopore Technology.</title>
        <authorList>
            <person name="Leo P."/>
            <person name="Venkateswaran K."/>
        </authorList>
    </citation>
    <scope>NUCLEOTIDE SEQUENCE</scope>
    <source>
        <strain evidence="1">MNA-CCFEE 5425</strain>
    </source>
</reference>
<dbReference type="EMBL" id="JASBWU010000019">
    <property type="protein sequence ID" value="KAJ9114298.1"/>
    <property type="molecule type" value="Genomic_DNA"/>
</dbReference>
<feature type="non-terminal residue" evidence="1">
    <location>
        <position position="273"/>
    </location>
</feature>
<organism evidence="1 2">
    <name type="scientific">Naganishia vaughanmartiniae</name>
    <dbReference type="NCBI Taxonomy" id="1424756"/>
    <lineage>
        <taxon>Eukaryota</taxon>
        <taxon>Fungi</taxon>
        <taxon>Dikarya</taxon>
        <taxon>Basidiomycota</taxon>
        <taxon>Agaricomycotina</taxon>
        <taxon>Tremellomycetes</taxon>
        <taxon>Filobasidiales</taxon>
        <taxon>Filobasidiaceae</taxon>
        <taxon>Naganishia</taxon>
    </lineage>
</organism>
<gene>
    <name evidence="1" type="ORF">QFC22_005750</name>
</gene>
<dbReference type="Proteomes" id="UP001243375">
    <property type="component" value="Unassembled WGS sequence"/>
</dbReference>
<sequence length="273" mass="30959">MEVEAPRVRETQRPSAEEHQRKPEIWWSNGIFFTELLSHGWRAWVFKEARNGGSCDIDYIIDSPIHDPYSATKGLWFAHCGWIFFKPKYSRMKLIEREDLESDPVVVFQHKYYIAIALFSGLVLPTLIAKFAWGDAMGGYVWGGLVARLLIWHTTFCINSLAHWSGLQPYTEEVSARGNYGITTSTTPSRKTKTTAKLGCSAADILLRFGAIQEGFQKWATPCIPEGDRAKEDAELPLWTKQDVLRELDIDEGAVFLLIDGFIVDVGGYLDIH</sequence>
<proteinExistence type="predicted"/>
<evidence type="ECO:0000313" key="1">
    <source>
        <dbReference type="EMBL" id="KAJ9114298.1"/>
    </source>
</evidence>
<accession>A0ACC2WS41</accession>
<protein>
    <submittedName>
        <fullName evidence="1">Uncharacterized protein</fullName>
    </submittedName>
</protein>
<name>A0ACC2WS41_9TREE</name>
<keyword evidence="2" id="KW-1185">Reference proteome</keyword>
<evidence type="ECO:0000313" key="2">
    <source>
        <dbReference type="Proteomes" id="UP001243375"/>
    </source>
</evidence>